<comment type="caution">
    <text evidence="1">The sequence shown here is derived from an EMBL/GenBank/DDBJ whole genome shotgun (WGS) entry which is preliminary data.</text>
</comment>
<dbReference type="Proteomes" id="UP001144313">
    <property type="component" value="Unassembled WGS sequence"/>
</dbReference>
<evidence type="ECO:0008006" key="3">
    <source>
        <dbReference type="Google" id="ProtNLM"/>
    </source>
</evidence>
<sequence>MTKREEALRALESRDWSGAEVDDTKRQISIVYSVRVDQELSEWIAAESDRRGVSPSLVIRDALTEAKATEASDQTVTLKLSDLHRAVNRLVQPIGYRTA</sequence>
<proteinExistence type="predicted"/>
<gene>
    <name evidence="1" type="ORF">GALLR39Z86_04760</name>
</gene>
<evidence type="ECO:0000313" key="1">
    <source>
        <dbReference type="EMBL" id="GLI40626.1"/>
    </source>
</evidence>
<dbReference type="CDD" id="cd21631">
    <property type="entry name" value="RHH_CopG_NikR-like"/>
    <property type="match status" value="1"/>
</dbReference>
<dbReference type="EMBL" id="BSDT01000001">
    <property type="protein sequence ID" value="GLI40626.1"/>
    <property type="molecule type" value="Genomic_DNA"/>
</dbReference>
<evidence type="ECO:0000313" key="2">
    <source>
        <dbReference type="Proteomes" id="UP001144313"/>
    </source>
</evidence>
<reference evidence="1" key="1">
    <citation type="submission" date="2022-12" db="EMBL/GenBank/DDBJ databases">
        <title>Reference genome sequencing for broad-spectrum identification of bacterial and archaeal isolates by mass spectrometry.</title>
        <authorList>
            <person name="Sekiguchi Y."/>
            <person name="Tourlousse D.M."/>
        </authorList>
    </citation>
    <scope>NUCLEOTIDE SEQUENCE</scope>
    <source>
        <strain evidence="1">LLR39Z86</strain>
    </source>
</reference>
<protein>
    <recommendedName>
        <fullName evidence="3">Ribbon-helix-helix CopG family protein</fullName>
    </recommendedName>
</protein>
<accession>A0A9W6G501</accession>
<keyword evidence="2" id="KW-1185">Reference proteome</keyword>
<name>A0A9W6G501_9ACTN</name>
<organism evidence="1 2">
    <name type="scientific">Glycomyces algeriensis</name>
    <dbReference type="NCBI Taxonomy" id="256037"/>
    <lineage>
        <taxon>Bacteria</taxon>
        <taxon>Bacillati</taxon>
        <taxon>Actinomycetota</taxon>
        <taxon>Actinomycetes</taxon>
        <taxon>Glycomycetales</taxon>
        <taxon>Glycomycetaceae</taxon>
        <taxon>Glycomyces</taxon>
    </lineage>
</organism>
<dbReference type="AlphaFoldDB" id="A0A9W6G501"/>
<dbReference type="RefSeq" id="WP_270117185.1">
    <property type="nucleotide sequence ID" value="NZ_BAAAOL010000009.1"/>
</dbReference>